<dbReference type="PATRIC" id="fig|43658.6.peg.4166"/>
<keyword evidence="1" id="KW-0472">Membrane</keyword>
<feature type="transmembrane region" description="Helical" evidence="1">
    <location>
        <begin position="135"/>
        <end position="151"/>
    </location>
</feature>
<evidence type="ECO:0000313" key="2">
    <source>
        <dbReference type="EMBL" id="KNC67553.1"/>
    </source>
</evidence>
<keyword evidence="1" id="KW-1133">Transmembrane helix</keyword>
<sequence>MSDILFIWLHRIVSGFSFFIIIPFFVLEYEKGNLNTLIDVNQYVVIFSILDGVLITGLSRYLRTNIDNKDKVNFASTFVFYIYCFISLALISTLYLSEFKYFNYVLIPILLLPFRVVISHYFSINDISQLKKFEVINALFRLVLLFSLIYFENELELFIFFYAFTPSVIYFLLYFKVKLYKGLYIKEIDFKDVKSIFKNNLSGMFFTVPWVLFSTNAILSIPSEQINSTESKLLLSLFIAYMGFLGAFGMSLTPKLINKALEDKFGMYIKYVKSMLLVNFCALLVVFILPDSIYRSLISSDINSQFIKDELVYFLFFYAIAISQAELIKSFVISTRDFLEFSLLQGCLLLVIYALSSYATDYVQYFVYGLLVKSLFDFSYFVWRFRFDFKFLLERR</sequence>
<gene>
    <name evidence="2" type="ORF">AC626_09975</name>
</gene>
<accession>A0A0L0EUJ0</accession>
<dbReference type="Proteomes" id="UP000036850">
    <property type="component" value="Unassembled WGS sequence"/>
</dbReference>
<feature type="transmembrane region" description="Helical" evidence="1">
    <location>
        <begin position="339"/>
        <end position="359"/>
    </location>
</feature>
<evidence type="ECO:0008006" key="4">
    <source>
        <dbReference type="Google" id="ProtNLM"/>
    </source>
</evidence>
<protein>
    <recommendedName>
        <fullName evidence="4">Polysaccharide biosynthesis protein</fullName>
    </recommendedName>
</protein>
<feature type="transmembrane region" description="Helical" evidence="1">
    <location>
        <begin position="74"/>
        <end position="95"/>
    </location>
</feature>
<reference evidence="3" key="1">
    <citation type="submission" date="2015-07" db="EMBL/GenBank/DDBJ databases">
        <title>Draft genome sequence of a Pseudoalteromonas rubra strain, OCN096, isolated from Kaneohe Bay, Oahu, Hawaii.</title>
        <authorList>
            <person name="Beurmann S."/>
            <person name="Ushijima B."/>
            <person name="Belcaid M."/>
            <person name="Callahan S.M."/>
            <person name="Aeby G.S."/>
        </authorList>
    </citation>
    <scope>NUCLEOTIDE SEQUENCE [LARGE SCALE GENOMIC DNA]</scope>
    <source>
        <strain evidence="3">OCN096</strain>
    </source>
</reference>
<feature type="transmembrane region" description="Helical" evidence="1">
    <location>
        <begin position="274"/>
        <end position="293"/>
    </location>
</feature>
<feature type="transmembrane region" description="Helical" evidence="1">
    <location>
        <begin position="41"/>
        <end position="62"/>
    </location>
</feature>
<dbReference type="AlphaFoldDB" id="A0A0L0EUJ0"/>
<feature type="transmembrane region" description="Helical" evidence="1">
    <location>
        <begin position="157"/>
        <end position="175"/>
    </location>
</feature>
<feature type="transmembrane region" description="Helical" evidence="1">
    <location>
        <begin position="365"/>
        <end position="383"/>
    </location>
</feature>
<dbReference type="EMBL" id="LFZX01000061">
    <property type="protein sequence ID" value="KNC67553.1"/>
    <property type="molecule type" value="Genomic_DNA"/>
</dbReference>
<feature type="transmembrane region" description="Helical" evidence="1">
    <location>
        <begin position="313"/>
        <end position="332"/>
    </location>
</feature>
<feature type="transmembrane region" description="Helical" evidence="1">
    <location>
        <begin position="196"/>
        <end position="213"/>
    </location>
</feature>
<keyword evidence="1" id="KW-0812">Transmembrane</keyword>
<feature type="transmembrane region" description="Helical" evidence="1">
    <location>
        <begin position="233"/>
        <end position="253"/>
    </location>
</feature>
<proteinExistence type="predicted"/>
<organism evidence="2 3">
    <name type="scientific">Pseudoalteromonas rubra</name>
    <dbReference type="NCBI Taxonomy" id="43658"/>
    <lineage>
        <taxon>Bacteria</taxon>
        <taxon>Pseudomonadati</taxon>
        <taxon>Pseudomonadota</taxon>
        <taxon>Gammaproteobacteria</taxon>
        <taxon>Alteromonadales</taxon>
        <taxon>Pseudoalteromonadaceae</taxon>
        <taxon>Pseudoalteromonas</taxon>
    </lineage>
</organism>
<name>A0A0L0EUJ0_9GAMM</name>
<comment type="caution">
    <text evidence="2">The sequence shown here is derived from an EMBL/GenBank/DDBJ whole genome shotgun (WGS) entry which is preliminary data.</text>
</comment>
<feature type="transmembrane region" description="Helical" evidence="1">
    <location>
        <begin position="101"/>
        <end position="123"/>
    </location>
</feature>
<evidence type="ECO:0000313" key="3">
    <source>
        <dbReference type="Proteomes" id="UP000036850"/>
    </source>
</evidence>
<feature type="transmembrane region" description="Helical" evidence="1">
    <location>
        <begin position="12"/>
        <end position="29"/>
    </location>
</feature>
<evidence type="ECO:0000256" key="1">
    <source>
        <dbReference type="SAM" id="Phobius"/>
    </source>
</evidence>